<keyword evidence="2" id="KW-0812">Transmembrane</keyword>
<reference evidence="3" key="1">
    <citation type="journal article" date="2012" name="Nature">
        <title>The oyster genome reveals stress adaptation and complexity of shell formation.</title>
        <authorList>
            <person name="Zhang G."/>
            <person name="Fang X."/>
            <person name="Guo X."/>
            <person name="Li L."/>
            <person name="Luo R."/>
            <person name="Xu F."/>
            <person name="Yang P."/>
            <person name="Zhang L."/>
            <person name="Wang X."/>
            <person name="Qi H."/>
            <person name="Xiong Z."/>
            <person name="Que H."/>
            <person name="Xie Y."/>
            <person name="Holland P.W."/>
            <person name="Paps J."/>
            <person name="Zhu Y."/>
            <person name="Wu F."/>
            <person name="Chen Y."/>
            <person name="Wang J."/>
            <person name="Peng C."/>
            <person name="Meng J."/>
            <person name="Yang L."/>
            <person name="Liu J."/>
            <person name="Wen B."/>
            <person name="Zhang N."/>
            <person name="Huang Z."/>
            <person name="Zhu Q."/>
            <person name="Feng Y."/>
            <person name="Mount A."/>
            <person name="Hedgecock D."/>
            <person name="Xu Z."/>
            <person name="Liu Y."/>
            <person name="Domazet-Loso T."/>
            <person name="Du Y."/>
            <person name="Sun X."/>
            <person name="Zhang S."/>
            <person name="Liu B."/>
            <person name="Cheng P."/>
            <person name="Jiang X."/>
            <person name="Li J."/>
            <person name="Fan D."/>
            <person name="Wang W."/>
            <person name="Fu W."/>
            <person name="Wang T."/>
            <person name="Wang B."/>
            <person name="Zhang J."/>
            <person name="Peng Z."/>
            <person name="Li Y."/>
            <person name="Li N."/>
            <person name="Wang J."/>
            <person name="Chen M."/>
            <person name="He Y."/>
            <person name="Tan F."/>
            <person name="Song X."/>
            <person name="Zheng Q."/>
            <person name="Huang R."/>
            <person name="Yang H."/>
            <person name="Du X."/>
            <person name="Chen L."/>
            <person name="Yang M."/>
            <person name="Gaffney P.M."/>
            <person name="Wang S."/>
            <person name="Luo L."/>
            <person name="She Z."/>
            <person name="Ming Y."/>
            <person name="Huang W."/>
            <person name="Zhang S."/>
            <person name="Huang B."/>
            <person name="Zhang Y."/>
            <person name="Qu T."/>
            <person name="Ni P."/>
            <person name="Miao G."/>
            <person name="Wang J."/>
            <person name="Wang Q."/>
            <person name="Steinberg C.E."/>
            <person name="Wang H."/>
            <person name="Li N."/>
            <person name="Qian L."/>
            <person name="Zhang G."/>
            <person name="Li Y."/>
            <person name="Yang H."/>
            <person name="Liu X."/>
            <person name="Wang J."/>
            <person name="Yin Y."/>
            <person name="Wang J."/>
        </authorList>
    </citation>
    <scope>NUCLEOTIDE SEQUENCE [LARGE SCALE GENOMIC DNA]</scope>
    <source>
        <strain evidence="3">05x7-T-G4-1.051#20</strain>
    </source>
</reference>
<proteinExistence type="predicted"/>
<name>K1QKV5_MAGGI</name>
<dbReference type="HOGENOM" id="CLU_1190848_0_0_1"/>
<dbReference type="EMBL" id="JH823229">
    <property type="protein sequence ID" value="EKC29430.1"/>
    <property type="molecule type" value="Genomic_DNA"/>
</dbReference>
<protein>
    <submittedName>
        <fullName evidence="3">Uncharacterized protein</fullName>
    </submittedName>
</protein>
<feature type="compositionally biased region" description="Acidic residues" evidence="1">
    <location>
        <begin position="48"/>
        <end position="82"/>
    </location>
</feature>
<organism evidence="3">
    <name type="scientific">Magallana gigas</name>
    <name type="common">Pacific oyster</name>
    <name type="synonym">Crassostrea gigas</name>
    <dbReference type="NCBI Taxonomy" id="29159"/>
    <lineage>
        <taxon>Eukaryota</taxon>
        <taxon>Metazoa</taxon>
        <taxon>Spiralia</taxon>
        <taxon>Lophotrochozoa</taxon>
        <taxon>Mollusca</taxon>
        <taxon>Bivalvia</taxon>
        <taxon>Autobranchia</taxon>
        <taxon>Pteriomorphia</taxon>
        <taxon>Ostreida</taxon>
        <taxon>Ostreoidea</taxon>
        <taxon>Ostreidae</taxon>
        <taxon>Magallana</taxon>
    </lineage>
</organism>
<feature type="region of interest" description="Disordered" evidence="1">
    <location>
        <begin position="47"/>
        <end position="82"/>
    </location>
</feature>
<evidence type="ECO:0000313" key="3">
    <source>
        <dbReference type="EMBL" id="EKC29430.1"/>
    </source>
</evidence>
<dbReference type="InParanoid" id="K1QKV5"/>
<dbReference type="InterPro" id="IPR015943">
    <property type="entry name" value="WD40/YVTN_repeat-like_dom_sf"/>
</dbReference>
<accession>K1QKV5</accession>
<feature type="transmembrane region" description="Helical" evidence="2">
    <location>
        <begin position="108"/>
        <end position="129"/>
    </location>
</feature>
<gene>
    <name evidence="3" type="ORF">CGI_10023820</name>
</gene>
<evidence type="ECO:0000256" key="2">
    <source>
        <dbReference type="SAM" id="Phobius"/>
    </source>
</evidence>
<dbReference type="Gene3D" id="2.130.10.10">
    <property type="entry name" value="YVTN repeat-like/Quinoprotein amine dehydrogenase"/>
    <property type="match status" value="1"/>
</dbReference>
<keyword evidence="2" id="KW-0472">Membrane</keyword>
<sequence>MDVRSKSISDLCTDRSDCYLAVVENLNTELGTEEFVCKLYEVGKLRDEEDDQPEDDELDEVDDEDDDDEDLLNDFNDSNDDVEDCLARRNNGGFYSSNRYTDESSDSWVAGAIVGGVFGFIVLITIIYICCQAGNCCCKSPKPYHRHRAINPISHIYTAGNVQSRPGDLRSNYSPMGNAPVDTPCPPYEPPPTIPGYRPQINVVSDIMGGRVMSPPPPYIESRAINQDVLTEL</sequence>
<keyword evidence="2" id="KW-1133">Transmembrane helix</keyword>
<evidence type="ECO:0000256" key="1">
    <source>
        <dbReference type="SAM" id="MobiDB-lite"/>
    </source>
</evidence>
<dbReference type="AlphaFoldDB" id="K1QKV5"/>